<name>A0AAD0TV93_9BACT</name>
<keyword evidence="1" id="KW-0614">Plasmid</keyword>
<dbReference type="Proteomes" id="UP000273809">
    <property type="component" value="Plasmid pACRY43158"/>
</dbReference>
<dbReference type="KEGG" id="acre:ACRYA_a0044"/>
<reference evidence="1 2" key="1">
    <citation type="submission" date="2018-10" db="EMBL/GenBank/DDBJ databases">
        <title>Complete genome sequences of Arcobacter cryaerophilus strains ATCC 43158 and ATCC 49615.</title>
        <authorList>
            <person name="Miller W.G."/>
            <person name="Yee E."/>
            <person name="Bono J.L."/>
        </authorList>
    </citation>
    <scope>NUCLEOTIDE SEQUENCE [LARGE SCALE GENOMIC DNA]</scope>
    <source>
        <strain evidence="1 2">ATCC 43158</strain>
        <plasmid evidence="2">pacry43158</plasmid>
    </source>
</reference>
<dbReference type="GeneID" id="56462278"/>
<protein>
    <submittedName>
        <fullName evidence="1">Uncharacterized protein</fullName>
    </submittedName>
</protein>
<evidence type="ECO:0000313" key="1">
    <source>
        <dbReference type="EMBL" id="AYJ81171.1"/>
    </source>
</evidence>
<dbReference type="AlphaFoldDB" id="A0AAD0TV93"/>
<gene>
    <name evidence="1" type="ORF">ACRYA_a0044</name>
</gene>
<proteinExistence type="predicted"/>
<evidence type="ECO:0000313" key="2">
    <source>
        <dbReference type="Proteomes" id="UP000273809"/>
    </source>
</evidence>
<dbReference type="RefSeq" id="WP_164701169.1">
    <property type="nucleotide sequence ID" value="NZ_CP021073.1"/>
</dbReference>
<sequence>MNKNIDFTIEELYVLLQNKSWNNLEMAYNYAKNWEELNIAKEIIFEYKKK</sequence>
<dbReference type="EMBL" id="CP032824">
    <property type="protein sequence ID" value="AYJ81171.1"/>
    <property type="molecule type" value="Genomic_DNA"/>
</dbReference>
<organism evidence="1 2">
    <name type="scientific">Aliarcobacter cryaerophilus ATCC 43158</name>
    <dbReference type="NCBI Taxonomy" id="1032070"/>
    <lineage>
        <taxon>Bacteria</taxon>
        <taxon>Pseudomonadati</taxon>
        <taxon>Campylobacterota</taxon>
        <taxon>Epsilonproteobacteria</taxon>
        <taxon>Campylobacterales</taxon>
        <taxon>Arcobacteraceae</taxon>
        <taxon>Aliarcobacter</taxon>
    </lineage>
</organism>
<accession>A0AAD0TV93</accession>
<geneLocation type="plasmid" evidence="2">
    <name>pacry43158</name>
</geneLocation>